<accession>A0ACC2T7S7</accession>
<organism evidence="1 2">
    <name type="scientific">Entomophthora muscae</name>
    <dbReference type="NCBI Taxonomy" id="34485"/>
    <lineage>
        <taxon>Eukaryota</taxon>
        <taxon>Fungi</taxon>
        <taxon>Fungi incertae sedis</taxon>
        <taxon>Zoopagomycota</taxon>
        <taxon>Entomophthoromycotina</taxon>
        <taxon>Entomophthoromycetes</taxon>
        <taxon>Entomophthorales</taxon>
        <taxon>Entomophthoraceae</taxon>
        <taxon>Entomophthora</taxon>
    </lineage>
</organism>
<reference evidence="1" key="1">
    <citation type="submission" date="2022-04" db="EMBL/GenBank/DDBJ databases">
        <title>Genome of the entomopathogenic fungus Entomophthora muscae.</title>
        <authorList>
            <person name="Elya C."/>
            <person name="Lovett B.R."/>
            <person name="Lee E."/>
            <person name="Macias A.M."/>
            <person name="Hajek A.E."/>
            <person name="De Bivort B.L."/>
            <person name="Kasson M.T."/>
            <person name="De Fine Licht H.H."/>
            <person name="Stajich J.E."/>
        </authorList>
    </citation>
    <scope>NUCLEOTIDE SEQUENCE</scope>
    <source>
        <strain evidence="1">Berkeley</strain>
    </source>
</reference>
<dbReference type="EMBL" id="QTSX02003564">
    <property type="protein sequence ID" value="KAJ9070675.1"/>
    <property type="molecule type" value="Genomic_DNA"/>
</dbReference>
<evidence type="ECO:0000313" key="2">
    <source>
        <dbReference type="Proteomes" id="UP001165960"/>
    </source>
</evidence>
<evidence type="ECO:0000313" key="1">
    <source>
        <dbReference type="EMBL" id="KAJ9070675.1"/>
    </source>
</evidence>
<protein>
    <submittedName>
        <fullName evidence="1">Uncharacterized protein</fullName>
    </submittedName>
</protein>
<dbReference type="Proteomes" id="UP001165960">
    <property type="component" value="Unassembled WGS sequence"/>
</dbReference>
<gene>
    <name evidence="1" type="ORF">DSO57_1005203</name>
</gene>
<sequence length="116" mass="12885">MGFSPSALVFGSSDGLTGVEQGRLQSTVPRKPPLVTTPSLSQWRAKDCNIEQEQIKGGLNTSRQDNAYNNHMYQLEDTQENTKTLHHDCLCPCHAIPAQNLVEDLKILACFFIILV</sequence>
<comment type="caution">
    <text evidence="1">The sequence shown here is derived from an EMBL/GenBank/DDBJ whole genome shotgun (WGS) entry which is preliminary data.</text>
</comment>
<keyword evidence="2" id="KW-1185">Reference proteome</keyword>
<proteinExistence type="predicted"/>
<name>A0ACC2T7S7_9FUNG</name>